<comment type="similarity">
    <text evidence="1 2">Belongs to the UPF0235 family.</text>
</comment>
<dbReference type="STRING" id="229921.ADN01_06455"/>
<evidence type="ECO:0000313" key="3">
    <source>
        <dbReference type="EMBL" id="KPL85012.1"/>
    </source>
</evidence>
<dbReference type="NCBIfam" id="TIGR00251">
    <property type="entry name" value="DUF167 family protein"/>
    <property type="match status" value="1"/>
</dbReference>
<dbReference type="Proteomes" id="UP000050501">
    <property type="component" value="Unassembled WGS sequence"/>
</dbReference>
<dbReference type="InterPro" id="IPR003746">
    <property type="entry name" value="DUF167"/>
</dbReference>
<comment type="caution">
    <text evidence="3">The sequence shown here is derived from an EMBL/GenBank/DDBJ whole genome shotgun (WGS) entry which is preliminary data.</text>
</comment>
<gene>
    <name evidence="3" type="ORF">ADN01_06455</name>
</gene>
<dbReference type="EMBL" id="LGCM01000027">
    <property type="protein sequence ID" value="KPL85012.1"/>
    <property type="molecule type" value="Genomic_DNA"/>
</dbReference>
<accession>A0A0P6YIU6</accession>
<evidence type="ECO:0000256" key="1">
    <source>
        <dbReference type="ARBA" id="ARBA00010364"/>
    </source>
</evidence>
<dbReference type="Gene3D" id="3.30.1200.10">
    <property type="entry name" value="YggU-like"/>
    <property type="match status" value="1"/>
</dbReference>
<evidence type="ECO:0000256" key="2">
    <source>
        <dbReference type="HAMAP-Rule" id="MF_00634"/>
    </source>
</evidence>
<dbReference type="SUPFAM" id="SSF69786">
    <property type="entry name" value="YggU-like"/>
    <property type="match status" value="1"/>
</dbReference>
<proteinExistence type="inferred from homology"/>
<evidence type="ECO:0000313" key="4">
    <source>
        <dbReference type="Proteomes" id="UP000050501"/>
    </source>
</evidence>
<sequence length="104" mass="11199">MDDPRKYRLHNGQRGAALAIRVTPRARKNEITEILNDGTVKVRLTSADTDDLVNNSLLDFLAGVLGVDVARLDIVAGKSGLDKLVTVTGLDTGTVQSKIIEKLS</sequence>
<organism evidence="3 4">
    <name type="scientific">Levilinea saccharolytica</name>
    <dbReference type="NCBI Taxonomy" id="229921"/>
    <lineage>
        <taxon>Bacteria</taxon>
        <taxon>Bacillati</taxon>
        <taxon>Chloroflexota</taxon>
        <taxon>Anaerolineae</taxon>
        <taxon>Anaerolineales</taxon>
        <taxon>Anaerolineaceae</taxon>
        <taxon>Levilinea</taxon>
    </lineage>
</organism>
<dbReference type="RefSeq" id="WP_062418490.1">
    <property type="nucleotide sequence ID" value="NZ_DF967974.1"/>
</dbReference>
<dbReference type="Pfam" id="PF02594">
    <property type="entry name" value="DUF167"/>
    <property type="match status" value="1"/>
</dbReference>
<dbReference type="InterPro" id="IPR036591">
    <property type="entry name" value="YggU-like_sf"/>
</dbReference>
<dbReference type="SMART" id="SM01152">
    <property type="entry name" value="DUF167"/>
    <property type="match status" value="1"/>
</dbReference>
<dbReference type="AlphaFoldDB" id="A0A0P6YIU6"/>
<protein>
    <recommendedName>
        <fullName evidence="2">UPF0235 protein ADN01_06455</fullName>
    </recommendedName>
</protein>
<dbReference type="OrthoDB" id="164532at2"/>
<dbReference type="HAMAP" id="MF_00634">
    <property type="entry name" value="UPF0235"/>
    <property type="match status" value="1"/>
</dbReference>
<keyword evidence="4" id="KW-1185">Reference proteome</keyword>
<reference evidence="3 4" key="1">
    <citation type="submission" date="2015-07" db="EMBL/GenBank/DDBJ databases">
        <title>Genome sequence of Levilinea saccharolytica DSM 16555.</title>
        <authorList>
            <person name="Hemp J."/>
            <person name="Ward L.M."/>
            <person name="Pace L.A."/>
            <person name="Fischer W.W."/>
        </authorList>
    </citation>
    <scope>NUCLEOTIDE SEQUENCE [LARGE SCALE GENOMIC DNA]</scope>
    <source>
        <strain evidence="3 4">KIBI-1</strain>
    </source>
</reference>
<name>A0A0P6YIU6_9CHLR</name>